<evidence type="ECO:0000313" key="3">
    <source>
        <dbReference type="Proteomes" id="UP000031390"/>
    </source>
</evidence>
<dbReference type="Pfam" id="PF10786">
    <property type="entry name" value="HI_0552"/>
    <property type="match status" value="1"/>
</dbReference>
<dbReference type="AlphaFoldDB" id="A0A0C1E2L2"/>
<reference evidence="1 3" key="1">
    <citation type="submission" date="2014-12" db="EMBL/GenBank/DDBJ databases">
        <title>Genome sequence of Morococcus cerebrosus.</title>
        <authorList>
            <person name="Shin S.-K."/>
            <person name="Yi H."/>
        </authorList>
    </citation>
    <scope>NUCLEOTIDE SEQUENCE [LARGE SCALE GENOMIC DNA]</scope>
    <source>
        <strain evidence="1 3">CIP 81.93</strain>
    </source>
</reference>
<reference evidence="2 4" key="2">
    <citation type="submission" date="2022-03" db="EMBL/GenBank/DDBJ databases">
        <title>Genome sequencing of Morococcus cerebrosus.</title>
        <authorList>
            <person name="Baek M.-G."/>
            <person name="Yi H."/>
        </authorList>
    </citation>
    <scope>NUCLEOTIDE SEQUENCE [LARGE SCALE GENOMIC DNA]</scope>
    <source>
        <strain evidence="2 4">CIP 81.93</strain>
    </source>
</reference>
<gene>
    <name evidence="1" type="ORF">MCC93_25540</name>
    <name evidence="2" type="ORF">MON37_07395</name>
</gene>
<evidence type="ECO:0000313" key="1">
    <source>
        <dbReference type="EMBL" id="KIC05999.1"/>
    </source>
</evidence>
<organism evidence="1 3">
    <name type="scientific">Morococcus cerebrosus</name>
    <dbReference type="NCBI Taxonomy" id="1056807"/>
    <lineage>
        <taxon>Bacteria</taxon>
        <taxon>Pseudomonadati</taxon>
        <taxon>Pseudomonadota</taxon>
        <taxon>Betaproteobacteria</taxon>
        <taxon>Neisseriales</taxon>
        <taxon>Neisseriaceae</taxon>
        <taxon>Morococcus</taxon>
    </lineage>
</organism>
<dbReference type="InterPro" id="IPR019722">
    <property type="entry name" value="HI_0552_fam"/>
</dbReference>
<sequence>MLTPKSCDLFNIPFFQFAQLKKYQPESIPQIKADYKENWQIWQQLIQQVAADLGEPFAPPHIERWCNGWQVRAHFFAYFKYAQYKNSAAILSILLNRRRLSVSLDWHCYKADVSPIALPEYNRWLDNFDTEKYAAFDMWHGAESEYDDYRTVAQQSESDRRLQNGEDFFCIGKHIERDDLGKQDVAKWIVETVEDLLPLYEACHGA</sequence>
<dbReference type="EMBL" id="JUFZ01000129">
    <property type="protein sequence ID" value="KIC05999.1"/>
    <property type="molecule type" value="Genomic_DNA"/>
</dbReference>
<keyword evidence="4" id="KW-1185">Reference proteome</keyword>
<evidence type="ECO:0000313" key="2">
    <source>
        <dbReference type="EMBL" id="UNV86519.1"/>
    </source>
</evidence>
<dbReference type="Proteomes" id="UP000031390">
    <property type="component" value="Unassembled WGS sequence"/>
</dbReference>
<evidence type="ECO:0000313" key="4">
    <source>
        <dbReference type="Proteomes" id="UP000829504"/>
    </source>
</evidence>
<dbReference type="EMBL" id="CP094242">
    <property type="protein sequence ID" value="UNV86519.1"/>
    <property type="molecule type" value="Genomic_DNA"/>
</dbReference>
<proteinExistence type="predicted"/>
<name>A0A0C1E2L2_9NEIS</name>
<dbReference type="Proteomes" id="UP000829504">
    <property type="component" value="Chromosome"/>
</dbReference>
<dbReference type="PATRIC" id="fig|1056807.3.peg.2450"/>
<dbReference type="RefSeq" id="WP_039410292.1">
    <property type="nucleotide sequence ID" value="NZ_CP094242.1"/>
</dbReference>
<protein>
    <submittedName>
        <fullName evidence="1">Diadenosine tetraphosphatase</fullName>
    </submittedName>
    <submittedName>
        <fullName evidence="2">Glucose-6-phosphate 1-dehydrogenase family protein</fullName>
    </submittedName>
</protein>
<accession>A0A0C1E2L2</accession>